<feature type="non-terminal residue" evidence="2">
    <location>
        <position position="1"/>
    </location>
</feature>
<accession>A0A5J5CIW3</accession>
<feature type="compositionally biased region" description="Polar residues" evidence="1">
    <location>
        <begin position="61"/>
        <end position="78"/>
    </location>
</feature>
<dbReference type="Proteomes" id="UP000327493">
    <property type="component" value="Chromosome 21"/>
</dbReference>
<dbReference type="EMBL" id="VOFY01000021">
    <property type="protein sequence ID" value="KAA8581567.1"/>
    <property type="molecule type" value="Genomic_DNA"/>
</dbReference>
<evidence type="ECO:0000256" key="1">
    <source>
        <dbReference type="SAM" id="MobiDB-lite"/>
    </source>
</evidence>
<evidence type="ECO:0000313" key="3">
    <source>
        <dbReference type="Proteomes" id="UP000327493"/>
    </source>
</evidence>
<proteinExistence type="predicted"/>
<name>A0A5J5CIW3_9PERO</name>
<organism evidence="2 3">
    <name type="scientific">Etheostoma spectabile</name>
    <name type="common">orangethroat darter</name>
    <dbReference type="NCBI Taxonomy" id="54343"/>
    <lineage>
        <taxon>Eukaryota</taxon>
        <taxon>Metazoa</taxon>
        <taxon>Chordata</taxon>
        <taxon>Craniata</taxon>
        <taxon>Vertebrata</taxon>
        <taxon>Euteleostomi</taxon>
        <taxon>Actinopterygii</taxon>
        <taxon>Neopterygii</taxon>
        <taxon>Teleostei</taxon>
        <taxon>Neoteleostei</taxon>
        <taxon>Acanthomorphata</taxon>
        <taxon>Eupercaria</taxon>
        <taxon>Perciformes</taxon>
        <taxon>Percoidei</taxon>
        <taxon>Percidae</taxon>
        <taxon>Etheostomatinae</taxon>
        <taxon>Etheostoma</taxon>
    </lineage>
</organism>
<feature type="region of interest" description="Disordered" evidence="1">
    <location>
        <begin position="51"/>
        <end position="103"/>
    </location>
</feature>
<comment type="caution">
    <text evidence="2">The sequence shown here is derived from an EMBL/GenBank/DDBJ whole genome shotgun (WGS) entry which is preliminary data.</text>
</comment>
<sequence>YSKSSIINKNTDIGKSYISHPPANKPLVNGSLINSQATSVNRQANGLKDFANAGVPRIPRATTTSWNSGTNLEMTPNTSRERDPYCFPDDHDEMNPYAQSQPQSSFYAQNRPQINPNAQNQGNSNSNYIHDNGRRFNQCTKIHPAVTFPFQVHKLLVQQQVTYVRTHFLIKLLQSLYLIYLLTVYTNC</sequence>
<keyword evidence="3" id="KW-1185">Reference proteome</keyword>
<protein>
    <submittedName>
        <fullName evidence="2">Uncharacterized protein</fullName>
    </submittedName>
</protein>
<reference evidence="2 3" key="1">
    <citation type="submission" date="2019-08" db="EMBL/GenBank/DDBJ databases">
        <title>A chromosome-level genome assembly, high-density linkage maps, and genome scans reveal the genomic architecture of hybrid incompatibilities underlying speciation via character displacement in darters (Percidae: Etheostominae).</title>
        <authorList>
            <person name="Moran R.L."/>
            <person name="Catchen J.M."/>
            <person name="Fuller R.C."/>
        </authorList>
    </citation>
    <scope>NUCLEOTIDE SEQUENCE [LARGE SCALE GENOMIC DNA]</scope>
    <source>
        <strain evidence="2">EspeVRDwgs_2016</strain>
        <tissue evidence="2">Muscle</tissue>
    </source>
</reference>
<gene>
    <name evidence="2" type="ORF">FQN60_003148</name>
</gene>
<evidence type="ECO:0000313" key="2">
    <source>
        <dbReference type="EMBL" id="KAA8581567.1"/>
    </source>
</evidence>
<feature type="region of interest" description="Disordered" evidence="1">
    <location>
        <begin position="108"/>
        <end position="127"/>
    </location>
</feature>
<dbReference type="AlphaFoldDB" id="A0A5J5CIW3"/>